<keyword evidence="3" id="KW-1185">Reference proteome</keyword>
<accession>A0ABR2EAY9</accession>
<feature type="domain" description="Endonuclease/exonuclease/phosphatase" evidence="1">
    <location>
        <begin position="5"/>
        <end position="224"/>
    </location>
</feature>
<organism evidence="2 3">
    <name type="scientific">Hibiscus sabdariffa</name>
    <name type="common">roselle</name>
    <dbReference type="NCBI Taxonomy" id="183260"/>
    <lineage>
        <taxon>Eukaryota</taxon>
        <taxon>Viridiplantae</taxon>
        <taxon>Streptophyta</taxon>
        <taxon>Embryophyta</taxon>
        <taxon>Tracheophyta</taxon>
        <taxon>Spermatophyta</taxon>
        <taxon>Magnoliopsida</taxon>
        <taxon>eudicotyledons</taxon>
        <taxon>Gunneridae</taxon>
        <taxon>Pentapetalae</taxon>
        <taxon>rosids</taxon>
        <taxon>malvids</taxon>
        <taxon>Malvales</taxon>
        <taxon>Malvaceae</taxon>
        <taxon>Malvoideae</taxon>
        <taxon>Hibiscus</taxon>
    </lineage>
</organism>
<gene>
    <name evidence="2" type="ORF">V6N12_003112</name>
</gene>
<sequence>MALVAWNVQGLGNKNTVRALRRLNLKYQPAVIFLSETKQKKRYLERVRRNMKMSNSFYVEPEGIAGGLALWWSDDVHITILHSSKNIIDMKISMKGEDVWFGSFVYGPPYNDDKLLFWEMLARKIADRDSKWCVIGDLNIVANQEEKLGGALIDQNSIKWYLDFLDNTNLLEIPMKEGSFTWSNRRSEEDVILEKLDRALATVEWSTFFDRAIVLVEVAIASDHCPLVLCTDGLNRRGKREFKFESKWLSEEDCDNTVKEGWGLNSHRANDKIFVGKLKRTKFELIKWSREKFGKNRRTEEQLIHLIKRLQDSPLTPGEVVVLKELKKELLKLWESEERY</sequence>
<proteinExistence type="predicted"/>
<dbReference type="SUPFAM" id="SSF56219">
    <property type="entry name" value="DNase I-like"/>
    <property type="match status" value="1"/>
</dbReference>
<protein>
    <recommendedName>
        <fullName evidence="1">Endonuclease/exonuclease/phosphatase domain-containing protein</fullName>
    </recommendedName>
</protein>
<dbReference type="InterPro" id="IPR005135">
    <property type="entry name" value="Endo/exonuclease/phosphatase"/>
</dbReference>
<dbReference type="Gene3D" id="3.60.10.10">
    <property type="entry name" value="Endonuclease/exonuclease/phosphatase"/>
    <property type="match status" value="1"/>
</dbReference>
<dbReference type="EMBL" id="JBBPBM010000017">
    <property type="protein sequence ID" value="KAK8556717.1"/>
    <property type="molecule type" value="Genomic_DNA"/>
</dbReference>
<evidence type="ECO:0000313" key="2">
    <source>
        <dbReference type="EMBL" id="KAK8556717.1"/>
    </source>
</evidence>
<dbReference type="Pfam" id="PF03372">
    <property type="entry name" value="Exo_endo_phos"/>
    <property type="match status" value="1"/>
</dbReference>
<evidence type="ECO:0000313" key="3">
    <source>
        <dbReference type="Proteomes" id="UP001472677"/>
    </source>
</evidence>
<dbReference type="PANTHER" id="PTHR33710:SF71">
    <property type="entry name" value="ENDONUCLEASE_EXONUCLEASE_PHOSPHATASE DOMAIN-CONTAINING PROTEIN"/>
    <property type="match status" value="1"/>
</dbReference>
<dbReference type="Proteomes" id="UP001472677">
    <property type="component" value="Unassembled WGS sequence"/>
</dbReference>
<comment type="caution">
    <text evidence="2">The sequence shown here is derived from an EMBL/GenBank/DDBJ whole genome shotgun (WGS) entry which is preliminary data.</text>
</comment>
<name>A0ABR2EAY9_9ROSI</name>
<evidence type="ECO:0000259" key="1">
    <source>
        <dbReference type="Pfam" id="PF03372"/>
    </source>
</evidence>
<reference evidence="2 3" key="1">
    <citation type="journal article" date="2024" name="G3 (Bethesda)">
        <title>Genome assembly of Hibiscus sabdariffa L. provides insights into metabolisms of medicinal natural products.</title>
        <authorList>
            <person name="Kim T."/>
        </authorList>
    </citation>
    <scope>NUCLEOTIDE SEQUENCE [LARGE SCALE GENOMIC DNA]</scope>
    <source>
        <strain evidence="2">TK-2024</strain>
        <tissue evidence="2">Old leaves</tissue>
    </source>
</reference>
<dbReference type="InterPro" id="IPR036691">
    <property type="entry name" value="Endo/exonu/phosph_ase_sf"/>
</dbReference>
<dbReference type="PANTHER" id="PTHR33710">
    <property type="entry name" value="BNAC02G09200D PROTEIN"/>
    <property type="match status" value="1"/>
</dbReference>